<dbReference type="InterPro" id="IPR022803">
    <property type="entry name" value="Ribosomal_uL5_dom_sf"/>
</dbReference>
<dbReference type="AlphaFoldDB" id="A0A0P0N2I9"/>
<gene>
    <name evidence="3" type="ORF">Pdsh_01635</name>
    <name evidence="2" type="ORF">Pyrde_0802</name>
</gene>
<dbReference type="HAMAP" id="MF_01112">
    <property type="entry name" value="UPF0201"/>
    <property type="match status" value="1"/>
</dbReference>
<evidence type="ECO:0000313" key="5">
    <source>
        <dbReference type="Proteomes" id="UP000196694"/>
    </source>
</evidence>
<reference evidence="2 4" key="1">
    <citation type="submission" date="2015-10" db="EMBL/GenBank/DDBJ databases">
        <title>Complete genome sequence of hyperthermophilic archaeon Pyrodictium delaneyi Su06.</title>
        <authorList>
            <person name="Jung J.-H."/>
            <person name="Lin J."/>
            <person name="Holden J.F."/>
            <person name="Park C.-S."/>
        </authorList>
    </citation>
    <scope>NUCLEOTIDE SEQUENCE [LARGE SCALE GENOMIC DNA]</scope>
    <source>
        <strain evidence="2 4">Su06</strain>
    </source>
</reference>
<evidence type="ECO:0000313" key="2">
    <source>
        <dbReference type="EMBL" id="ALL00852.1"/>
    </source>
</evidence>
<dbReference type="PANTHER" id="PTHR39652:SF1">
    <property type="entry name" value="UPF0201 PROTEIN TK1335"/>
    <property type="match status" value="1"/>
</dbReference>
<dbReference type="NCBIfam" id="NF001687">
    <property type="entry name" value="PRK00447.1"/>
    <property type="match status" value="1"/>
</dbReference>
<evidence type="ECO:0000256" key="1">
    <source>
        <dbReference type="HAMAP-Rule" id="MF_01112"/>
    </source>
</evidence>
<evidence type="ECO:0000313" key="3">
    <source>
        <dbReference type="EMBL" id="OWJ55521.1"/>
    </source>
</evidence>
<name>A0A0P0N2I9_9CREN</name>
<dbReference type="InterPro" id="IPR002739">
    <property type="entry name" value="PAB1135-like"/>
</dbReference>
<dbReference type="KEGG" id="pdl:Pyrde_0802"/>
<comment type="similarity">
    <text evidence="1">Belongs to the UPF0201 family.</text>
</comment>
<proteinExistence type="inferred from homology"/>
<dbReference type="EMBL" id="CP013011">
    <property type="protein sequence ID" value="ALL00852.1"/>
    <property type="molecule type" value="Genomic_DNA"/>
</dbReference>
<dbReference type="PANTHER" id="PTHR39652">
    <property type="entry name" value="UPF0201 PROTEIN TK1335"/>
    <property type="match status" value="1"/>
</dbReference>
<keyword evidence="5" id="KW-1185">Reference proteome</keyword>
<sequence>MNGAESIRAIVVGVLPSLTRVRVEAEARPTEDVERVKRAILNVFAPERIWVEDLGRGYRLVVAESYSLRGLLRLHERLRRERILDAARGYMLRGIDQGVLVFRLNKQAAYVGRVSLVDMDAEAALGPITFIVEHRDPRAVVDWLAPPTRMGRPLYENPMPED</sequence>
<dbReference type="STRING" id="1273541.Pyrde_0802"/>
<reference evidence="3 5" key="2">
    <citation type="submission" date="2017-05" db="EMBL/GenBank/DDBJ databases">
        <title>The draft genome of the hyperthermophilic archaeon 'Pyrodictium delaneyi strain Hulk', an iron and nitrate reducer, reveals the capacity for sulfate reduction.</title>
        <authorList>
            <person name="Demey L.M."/>
            <person name="Miller C."/>
            <person name="Manzella M."/>
            <person name="Reguera G."/>
            <person name="Kashefi K."/>
        </authorList>
    </citation>
    <scope>NUCLEOTIDE SEQUENCE [LARGE SCALE GENOMIC DNA]</scope>
    <source>
        <strain evidence="3 5">Hulk</strain>
    </source>
</reference>
<evidence type="ECO:0000313" key="4">
    <source>
        <dbReference type="Proteomes" id="UP000058613"/>
    </source>
</evidence>
<dbReference type="Proteomes" id="UP000196694">
    <property type="component" value="Unassembled WGS sequence"/>
</dbReference>
<dbReference type="Proteomes" id="UP000058613">
    <property type="component" value="Chromosome"/>
</dbReference>
<accession>A0A0P0N2I9</accession>
<dbReference type="Pfam" id="PF01877">
    <property type="entry name" value="RNA_binding"/>
    <property type="match status" value="1"/>
</dbReference>
<dbReference type="Gene3D" id="3.30.1440.10">
    <property type="match status" value="1"/>
</dbReference>
<dbReference type="SUPFAM" id="SSF55282">
    <property type="entry name" value="RL5-like"/>
    <property type="match status" value="1"/>
</dbReference>
<protein>
    <recommendedName>
        <fullName evidence="1">UPF0201 protein Pdsh_01635</fullName>
    </recommendedName>
</protein>
<dbReference type="EMBL" id="NCQP01000001">
    <property type="protein sequence ID" value="OWJ55521.1"/>
    <property type="molecule type" value="Genomic_DNA"/>
</dbReference>
<organism evidence="2 4">
    <name type="scientific">Pyrodictium delaneyi</name>
    <dbReference type="NCBI Taxonomy" id="1273541"/>
    <lineage>
        <taxon>Archaea</taxon>
        <taxon>Thermoproteota</taxon>
        <taxon>Thermoprotei</taxon>
        <taxon>Desulfurococcales</taxon>
        <taxon>Pyrodictiaceae</taxon>
        <taxon>Pyrodictium</taxon>
    </lineage>
</organism>